<dbReference type="EnsemblProtists" id="EOD10266">
    <property type="protein sequence ID" value="EOD10266"/>
    <property type="gene ID" value="EMIHUDRAFT_452729"/>
</dbReference>
<accession>A0A0D3IG81</accession>
<reference evidence="3" key="1">
    <citation type="journal article" date="2013" name="Nature">
        <title>Pan genome of the phytoplankton Emiliania underpins its global distribution.</title>
        <authorList>
            <person name="Read B.A."/>
            <person name="Kegel J."/>
            <person name="Klute M.J."/>
            <person name="Kuo A."/>
            <person name="Lefebvre S.C."/>
            <person name="Maumus F."/>
            <person name="Mayer C."/>
            <person name="Miller J."/>
            <person name="Monier A."/>
            <person name="Salamov A."/>
            <person name="Young J."/>
            <person name="Aguilar M."/>
            <person name="Claverie J.M."/>
            <person name="Frickenhaus S."/>
            <person name="Gonzalez K."/>
            <person name="Herman E.K."/>
            <person name="Lin Y.C."/>
            <person name="Napier J."/>
            <person name="Ogata H."/>
            <person name="Sarno A.F."/>
            <person name="Shmutz J."/>
            <person name="Schroeder D."/>
            <person name="de Vargas C."/>
            <person name="Verret F."/>
            <person name="von Dassow P."/>
            <person name="Valentin K."/>
            <person name="Van de Peer Y."/>
            <person name="Wheeler G."/>
            <person name="Dacks J.B."/>
            <person name="Delwiche C.F."/>
            <person name="Dyhrman S.T."/>
            <person name="Glockner G."/>
            <person name="John U."/>
            <person name="Richards T."/>
            <person name="Worden A.Z."/>
            <person name="Zhang X."/>
            <person name="Grigoriev I.V."/>
            <person name="Allen A.E."/>
            <person name="Bidle K."/>
            <person name="Borodovsky M."/>
            <person name="Bowler C."/>
            <person name="Brownlee C."/>
            <person name="Cock J.M."/>
            <person name="Elias M."/>
            <person name="Gladyshev V.N."/>
            <person name="Groth M."/>
            <person name="Guda C."/>
            <person name="Hadaegh A."/>
            <person name="Iglesias-Rodriguez M.D."/>
            <person name="Jenkins J."/>
            <person name="Jones B.M."/>
            <person name="Lawson T."/>
            <person name="Leese F."/>
            <person name="Lindquist E."/>
            <person name="Lobanov A."/>
            <person name="Lomsadze A."/>
            <person name="Malik S.B."/>
            <person name="Marsh M.E."/>
            <person name="Mackinder L."/>
            <person name="Mock T."/>
            <person name="Mueller-Roeber B."/>
            <person name="Pagarete A."/>
            <person name="Parker M."/>
            <person name="Probert I."/>
            <person name="Quesneville H."/>
            <person name="Raines C."/>
            <person name="Rensing S.A."/>
            <person name="Riano-Pachon D.M."/>
            <person name="Richier S."/>
            <person name="Rokitta S."/>
            <person name="Shiraiwa Y."/>
            <person name="Soanes D.M."/>
            <person name="van der Giezen M."/>
            <person name="Wahlund T.M."/>
            <person name="Williams B."/>
            <person name="Wilson W."/>
            <person name="Wolfe G."/>
            <person name="Wurch L.L."/>
        </authorList>
    </citation>
    <scope>NUCLEOTIDE SEQUENCE</scope>
</reference>
<dbReference type="Proteomes" id="UP000013827">
    <property type="component" value="Unassembled WGS sequence"/>
</dbReference>
<organism evidence="2 3">
    <name type="scientific">Emiliania huxleyi (strain CCMP1516)</name>
    <dbReference type="NCBI Taxonomy" id="280463"/>
    <lineage>
        <taxon>Eukaryota</taxon>
        <taxon>Haptista</taxon>
        <taxon>Haptophyta</taxon>
        <taxon>Prymnesiophyceae</taxon>
        <taxon>Isochrysidales</taxon>
        <taxon>Noelaerhabdaceae</taxon>
        <taxon>Emiliania</taxon>
    </lineage>
</organism>
<evidence type="ECO:0000313" key="3">
    <source>
        <dbReference type="Proteomes" id="UP000013827"/>
    </source>
</evidence>
<dbReference type="AlphaFoldDB" id="A0A0D3IG81"/>
<feature type="compositionally biased region" description="Basic and acidic residues" evidence="1">
    <location>
        <begin position="61"/>
        <end position="75"/>
    </location>
</feature>
<protein>
    <submittedName>
        <fullName evidence="2">Uncharacterized protein</fullName>
    </submittedName>
</protein>
<keyword evidence="3" id="KW-1185">Reference proteome</keyword>
<feature type="compositionally biased region" description="Low complexity" evidence="1">
    <location>
        <begin position="113"/>
        <end position="133"/>
    </location>
</feature>
<evidence type="ECO:0000256" key="1">
    <source>
        <dbReference type="SAM" id="MobiDB-lite"/>
    </source>
</evidence>
<dbReference type="PaxDb" id="2903-EOD10266"/>
<proteinExistence type="predicted"/>
<name>A0A0D3IG81_EMIH1</name>
<sequence length="133" mass="14101">MAGGAGRADEAAPGKVCAEPATAEEESAQRLKRRRGAKGAGRAQAHDERDYDPVDQSGGARTHDFGASRVDRFEGHGSFYPKPISLDPRLHAPIVPQPSRESSRVLTPVDTNRAAATPSKRSTRASARSRAAA</sequence>
<feature type="region of interest" description="Disordered" evidence="1">
    <location>
        <begin position="1"/>
        <end position="133"/>
    </location>
</feature>
<evidence type="ECO:0000313" key="2">
    <source>
        <dbReference type="EnsemblProtists" id="EOD10266"/>
    </source>
</evidence>
<reference evidence="2" key="2">
    <citation type="submission" date="2024-10" db="UniProtKB">
        <authorList>
            <consortium name="EnsemblProtists"/>
        </authorList>
    </citation>
    <scope>IDENTIFICATION</scope>
</reference>